<accession>A0A8H6C315</accession>
<dbReference type="AlphaFoldDB" id="A0A8H6C315"/>
<evidence type="ECO:0000313" key="2">
    <source>
        <dbReference type="Proteomes" id="UP000536275"/>
    </source>
</evidence>
<name>A0A8H6C315_CANAX</name>
<sequence>MLGIYKRHKYGGSYLCTSSLVQYDLLLLKQGQYPEELWKSQILLNDKYKEFTKIRYYDSVDKISKTALDAMIAQRPGLLNNAQYFVKQESKGFGATISTLKPVCQFDTIETGYRCSSRPNGYDAPEWW</sequence>
<organism evidence="1 2">
    <name type="scientific">Candida albicans</name>
    <name type="common">Yeast</name>
    <dbReference type="NCBI Taxonomy" id="5476"/>
    <lineage>
        <taxon>Eukaryota</taxon>
        <taxon>Fungi</taxon>
        <taxon>Dikarya</taxon>
        <taxon>Ascomycota</taxon>
        <taxon>Saccharomycotina</taxon>
        <taxon>Pichiomycetes</taxon>
        <taxon>Debaryomycetaceae</taxon>
        <taxon>Candida/Lodderomyces clade</taxon>
        <taxon>Candida</taxon>
    </lineage>
</organism>
<evidence type="ECO:0000313" key="1">
    <source>
        <dbReference type="EMBL" id="KAF6070494.1"/>
    </source>
</evidence>
<proteinExistence type="predicted"/>
<protein>
    <submittedName>
        <fullName evidence="1">Uncharacterized protein</fullName>
    </submittedName>
</protein>
<gene>
    <name evidence="1" type="ORF">FOB64_002198</name>
</gene>
<dbReference type="Proteomes" id="UP000536275">
    <property type="component" value="Unassembled WGS sequence"/>
</dbReference>
<dbReference type="InterPro" id="IPR052985">
    <property type="entry name" value="CoA-trans_III_biosynth/detox"/>
</dbReference>
<dbReference type="PANTHER" id="PTHR48229">
    <property type="entry name" value="CAIB/BAIF FAMILY ENZYME (AFU_ORTHOLOGUE AFUA_1G05360)-RELATED"/>
    <property type="match status" value="1"/>
</dbReference>
<dbReference type="EMBL" id="JABWAD010000026">
    <property type="protein sequence ID" value="KAF6070494.1"/>
    <property type="molecule type" value="Genomic_DNA"/>
</dbReference>
<dbReference type="PANTHER" id="PTHR48229:SF1">
    <property type="entry name" value="ALPHA METHYLACYL-COA RACEMASE-RELATED"/>
    <property type="match status" value="1"/>
</dbReference>
<comment type="caution">
    <text evidence="1">The sequence shown here is derived from an EMBL/GenBank/DDBJ whole genome shotgun (WGS) entry which is preliminary data.</text>
</comment>
<reference evidence="1 2" key="1">
    <citation type="submission" date="2020-03" db="EMBL/GenBank/DDBJ databases">
        <title>FDA dAtabase for Regulatory Grade micrObial Sequences (FDA-ARGOS): Supporting development and validation of Infectious Disease Dx tests.</title>
        <authorList>
            <person name="Campos J."/>
            <person name="Goldberg B."/>
            <person name="Tallon L."/>
            <person name="Sadzewicz L."/>
            <person name="Vavikolanu K."/>
            <person name="Mehta A."/>
            <person name="Aluvathingal J."/>
            <person name="Nadendla S."/>
            <person name="Nandy P."/>
            <person name="Geyer C."/>
            <person name="Yan Y."/>
            <person name="Sichtig H."/>
        </authorList>
    </citation>
    <scope>NUCLEOTIDE SEQUENCE [LARGE SCALE GENOMIC DNA]</scope>
    <source>
        <strain evidence="1 2">FDAARGOS_656</strain>
    </source>
</reference>